<dbReference type="RefSeq" id="WP_109344675.1">
    <property type="nucleotide sequence ID" value="NZ_CP029343.1"/>
</dbReference>
<name>A0A2S2DG12_9BURK</name>
<organism evidence="1 2">
    <name type="scientific">Massilia oculi</name>
    <dbReference type="NCBI Taxonomy" id="945844"/>
    <lineage>
        <taxon>Bacteria</taxon>
        <taxon>Pseudomonadati</taxon>
        <taxon>Pseudomonadota</taxon>
        <taxon>Betaproteobacteria</taxon>
        <taxon>Burkholderiales</taxon>
        <taxon>Oxalobacteraceae</taxon>
        <taxon>Telluria group</taxon>
        <taxon>Massilia</taxon>
    </lineage>
</organism>
<dbReference type="Proteomes" id="UP000245820">
    <property type="component" value="Chromosome"/>
</dbReference>
<protein>
    <submittedName>
        <fullName evidence="1">Uncharacterized protein</fullName>
    </submittedName>
</protein>
<sequence length="61" mass="6480">MKYLKTAGASTPDLVNADEVQTSALVPAPQQDPAVGGSYVRNVGTGELVKIEPVREPKEQE</sequence>
<dbReference type="EMBL" id="CP029343">
    <property type="protein sequence ID" value="AWL04290.1"/>
    <property type="molecule type" value="Genomic_DNA"/>
</dbReference>
<evidence type="ECO:0000313" key="2">
    <source>
        <dbReference type="Proteomes" id="UP000245820"/>
    </source>
</evidence>
<dbReference type="AlphaFoldDB" id="A0A2S2DG12"/>
<evidence type="ECO:0000313" key="1">
    <source>
        <dbReference type="EMBL" id="AWL04290.1"/>
    </source>
</evidence>
<accession>A0A2S2DG12</accession>
<dbReference type="KEGG" id="mtim:DIR46_07465"/>
<proteinExistence type="predicted"/>
<reference evidence="1 2" key="1">
    <citation type="submission" date="2018-05" db="EMBL/GenBank/DDBJ databases">
        <title>Complete genome sequence of Massilia oculi sp. nov. CCUG 43427T (=DSM 26321T), the type strain of M. oculi, and comparison with genome sequences of other Massilia strains.</title>
        <authorList>
            <person name="Zhu B."/>
        </authorList>
    </citation>
    <scope>NUCLEOTIDE SEQUENCE [LARGE SCALE GENOMIC DNA]</scope>
    <source>
        <strain evidence="1 2">CCUG 43427</strain>
    </source>
</reference>
<gene>
    <name evidence="1" type="ORF">DIR46_07465</name>
</gene>
<keyword evidence="2" id="KW-1185">Reference proteome</keyword>